<dbReference type="Pfam" id="PF04536">
    <property type="entry name" value="TPM_phosphatase"/>
    <property type="match status" value="1"/>
</dbReference>
<dbReference type="Gene3D" id="3.10.310.50">
    <property type="match status" value="1"/>
</dbReference>
<dbReference type="PANTHER" id="PTHR30373:SF8">
    <property type="entry name" value="BLL7265 PROTEIN"/>
    <property type="match status" value="1"/>
</dbReference>
<dbReference type="Proteomes" id="UP001144341">
    <property type="component" value="Unassembled WGS sequence"/>
</dbReference>
<keyword evidence="3" id="KW-1185">Reference proteome</keyword>
<dbReference type="EMBL" id="JAPWGL010000007">
    <property type="protein sequence ID" value="MCZ4225603.1"/>
    <property type="molecule type" value="Genomic_DNA"/>
</dbReference>
<dbReference type="PANTHER" id="PTHR30373">
    <property type="entry name" value="UPF0603 PROTEIN YGCG"/>
    <property type="match status" value="1"/>
</dbReference>
<feature type="domain" description="TPM" evidence="1">
    <location>
        <begin position="3"/>
        <end position="116"/>
    </location>
</feature>
<dbReference type="InterPro" id="IPR007621">
    <property type="entry name" value="TPM_dom"/>
</dbReference>
<comment type="caution">
    <text evidence="2">The sequence shown here is derived from an EMBL/GenBank/DDBJ whole genome shotgun (WGS) entry which is preliminary data.</text>
</comment>
<sequence>MSLFSDIEQDKIAQAIANAEQATSGEIRIAIDKHCEGDAFEKATEYFAKLDMDKTVQRNGVLIYLAHADHKFAIIGDSGINKVVPDNFWETTKIAMTAHFAKGNLADGIIAGVALAGEKLALYFPYQTGDINELPNDIIYMDNKENK</sequence>
<organism evidence="2 3">
    <name type="scientific">Pedobacter rhodius</name>
    <dbReference type="NCBI Taxonomy" id="3004098"/>
    <lineage>
        <taxon>Bacteria</taxon>
        <taxon>Pseudomonadati</taxon>
        <taxon>Bacteroidota</taxon>
        <taxon>Sphingobacteriia</taxon>
        <taxon>Sphingobacteriales</taxon>
        <taxon>Sphingobacteriaceae</taxon>
        <taxon>Pedobacter</taxon>
    </lineage>
</organism>
<reference evidence="2" key="1">
    <citation type="submission" date="2022-12" db="EMBL/GenBank/DDBJ databases">
        <title>Genome sequence of SJ11.</title>
        <authorList>
            <person name="Woo H."/>
        </authorList>
    </citation>
    <scope>NUCLEOTIDE SEQUENCE</scope>
    <source>
        <strain evidence="2">SJ11</strain>
    </source>
</reference>
<name>A0ABT4L344_9SPHI</name>
<gene>
    <name evidence="2" type="ORF">O0931_19970</name>
</gene>
<accession>A0ABT4L344</accession>
<protein>
    <submittedName>
        <fullName evidence="2">TPM domain-containing protein</fullName>
    </submittedName>
</protein>
<proteinExistence type="predicted"/>
<dbReference type="RefSeq" id="WP_269417233.1">
    <property type="nucleotide sequence ID" value="NZ_JAPWGL010000007.1"/>
</dbReference>
<evidence type="ECO:0000313" key="2">
    <source>
        <dbReference type="EMBL" id="MCZ4225603.1"/>
    </source>
</evidence>
<evidence type="ECO:0000259" key="1">
    <source>
        <dbReference type="Pfam" id="PF04536"/>
    </source>
</evidence>
<evidence type="ECO:0000313" key="3">
    <source>
        <dbReference type="Proteomes" id="UP001144341"/>
    </source>
</evidence>